<dbReference type="InterPro" id="IPR038248">
    <property type="entry name" value="Dicer_dimer_sf"/>
</dbReference>
<keyword evidence="16" id="KW-0472">Membrane</keyword>
<feature type="domain" description="RNase III" evidence="17">
    <location>
        <begin position="2444"/>
        <end position="2611"/>
    </location>
</feature>
<keyword evidence="5" id="KW-0677">Repeat</keyword>
<dbReference type="Pfam" id="PF20931">
    <property type="entry name" value="Dicer_platform"/>
    <property type="match status" value="1"/>
</dbReference>
<evidence type="ECO:0000259" key="19">
    <source>
        <dbReference type="PROSITE" id="PS51327"/>
    </source>
</evidence>
<keyword evidence="13" id="KW-0464">Manganese</keyword>
<keyword evidence="14" id="KW-0694">RNA-binding</keyword>
<dbReference type="InterPro" id="IPR003100">
    <property type="entry name" value="PAZ_dom"/>
</dbReference>
<dbReference type="InterPro" id="IPR036389">
    <property type="entry name" value="RNase_III_sf"/>
</dbReference>
<dbReference type="CDD" id="cd00593">
    <property type="entry name" value="RIBOc"/>
    <property type="match status" value="2"/>
</dbReference>
<dbReference type="InterPro" id="IPR027417">
    <property type="entry name" value="P-loop_NTPase"/>
</dbReference>
<evidence type="ECO:0000256" key="7">
    <source>
        <dbReference type="ARBA" id="ARBA00022759"/>
    </source>
</evidence>
<keyword evidence="6" id="KW-0547">Nucleotide-binding</keyword>
<sequence length="2669" mass="301641">MNEVHCLGGRGHFLDVDLPTAVTKEAYHNINLEHNHFMTSRSLYYSRVSRATVAFVGLQCVNNSEVRCITVQSFTNANRTIDLKVNGSRFYNNKTNRAPTLHVTGITAQSGKIYIFNTSFVRSEVAVSFTPNFKVHLEAVTVKASLQGVRIVSYPYNKTERNNSIFCLYAIFNNCTFRNNLMDVFGLLNNTIRVYLEVTNTVFDGKEIQEEYAKNATFGIRIVIPSLDKQLLSKVNVEIENATFAGRPTNAFVFVAKGNKTITLRGCKFHESFSLETNIWRVGKFKNLPRYMTGQGAFLFLFDSDKQVDKGCVEGGVRNNTHPNWSYTSRVLFEDTLFQNNLGYEAGAIEIINGYVTFRRCNFTNNFALSDTGHVCVGYGSAKVEFQNCAFERTEKEGTFNGTSFRFGGFLHSQSGGPIKIKETSFNTNFSERLIRQQPIIRISSGGYFDMDSNSTIQCPMGSSLQFDNFTHFSYGGGKDSTFCRINVTTEKFTCLMCPSKMYSLQSGFSRGLSVRKGFSCLECPFGARCEGPNNIVAKQDFWGYKITNSSNFSSLTFVPCPEKYCRSKSHYHQDFNRCYGYRQGVLCGRCAPGFTESLFSTKCRKADECKCNFQLWLFMAIYTIVLTFYLLKKPPLVRFLKDQIFWFKKDRRQQNLQRDLVLEKKESENGYIRITFYFYQVFDLLSTTSVETMMEEVPYISTMVAAFNFEVHILDKKIGCLFAGLTAVTKEMFLSALVFVAIGHVFMTYCLNLVVYRILKKHKPLFVHYVAVAMEILLLGYERLAETSLKLMHCVPIGSELRLYYDGNVVCWQWWQHCLLAFNVIFVVPFVGVLYLGSGKLYNKTISWKQFIGACIVPLPFLVYWLAKRSCTKQRGNPASHNRYSRLSLLIDDGNASHDIEECTNEISNILLGPFRPTTAHDQGTLYWESRPHYAVDLVERALDSGSASVVCMATSESKLFIAFKIFQQFRRRALKAGLMVLLVNDETAQLVKPFLKAMANQSTLSVKTYFDEEEVTGNNQWLPHKSDILVATASSFLQFIKVGVLNLTSISLIILDQCHHATSPGHPFTLILNHVENCELDFRPKIVGLSSEISRQLSCLQGTERFLSSVEETFNCKASVSYDLLGLNRYGERSDEELVYYTHASEDNQLICKLKEILQNAVIFLKDIKEQDATQECVKFAKHVLSECHKVLLLFGPEHTAYIAKITIKEIMKFEKKCSENYDLLILQYCRTQLSLVVNLLENSTFERCELTDLTEKLLFHMSMHLKPGYTADCSFQGSICQEGLCADSGPLSDDQTHMAADDLTGFPEQQPVDLSASTQLPKNWTVASQPQNVPTTYGSKTQCDDPLCVILVPSTIVAKALNSLINKLSDKFPEYNFLKSACVCSKKAKQDVLEQGLVDEVEGKVTVMDCMQDGSVNVLVATFEIEKDLYARRCSLLIRQGMPKDYKHYFSVKRSLKSTGAKFIVLVRQTEKAKAEEKFKSLQGIENVLAERCPNCRLPCCEVKKLFPEDQPVTAYEPYGEGGPKVDLLSSISLLNSYCSKFPSSGTGSAIPVCRTKEVWSENEVEFMSTLYLPRNSPVYWPIQASVTVQKDQVNEETLRKARIKSEMCVALETCRQLHKSGELDDDLQPMLRFQQLHLTAESEPCECEVADNGVGLEGSVKRVRAYKRKFPSVLEDNFPVPDEPCYVYSVSMELTKPWTFERAVRSQSKVKSSTEAVYCPGILSRKLLPKLPAMLIFDRAGEVTVTVTKCNSQPFVPTSEEISLFRRFTGYIFKETSKQTSSSVKDVVDFDPSSANSGYYIALLKNASGNSQSPSTGLDRKEIALDFLQTLEKDLGSFDNPNDPPPAGIQDMEIFKDAVVTSVYSDKCNRFYVADICYDRSPADPFPKLETAATFAEYYQLRYGVEVTLNQPMLDVDHVTSRLNFLQPRYSTIKGQNLSIPREDSKRSQRSKVFVIPELCSVHPLPGYIWRQLFILPSVLYRFESLLIAEELRSSVARALNRGAVEWPNDVPLPLLNMGEMVGEEIVVRRESVPNVSCDVSIRDEAIKPVTTELVHQKDSLEAADSKVSPSTIWTDPGLSRLYTSCGPSSTLILRALTTCSANDLFSLERLEVLGDSFMKYAISASVFFENQHQNEGKLSFIRGLKVSNRQLFYLARHRDLPSFMITGIFNPLSNWLPPGFYHVVDDDSDLMTTSELFLMSEKTPQQIKEDEEEESFFVQKEAPGPVLTDSSEGSLTEGHRSGINLSPYFHHSCSDKTVADATEALIGAYLLCYGPEGAWSFLEWLGMEVTKQVKGECPSDMSLSKDTSCEMVEKKSDSKESSHEDFKRPYAACEMSYKQFLQLEKQSDDAEFSSNPMSSCAKEKLHYRPSKKLSATEDNVSENTSETVPTESARLSKQTSTITEITTDPFLNEAPLPSGDPSNFRLDNTPSHSTLTDEFTATEKALNYRFRDHSLLVQAFTHTSLPRDYNPVPNSYEQLEFLGDALLDFLVTRHLYLNHRNMSPGNLTDLRSAVVNNYSFAVLAVKLGFAKHLKSLSPPLFHIVNKFIVKLKEQELKQQQEKHHEIYSSVFLLGSEDSEEFVEVEVPKVLGDLFEAVAGAVYVDCGQDLDRVWQIYRPILKPTIDYFSANPPMSAVRRLLEMKPNSVKFEYVNFSIYYTSYATV</sequence>
<feature type="region of interest" description="Disordered" evidence="15">
    <location>
        <begin position="2376"/>
        <end position="2409"/>
    </location>
</feature>
<keyword evidence="21" id="KW-1185">Reference proteome</keyword>
<keyword evidence="16" id="KW-0812">Transmembrane</keyword>
<evidence type="ECO:0000256" key="16">
    <source>
        <dbReference type="SAM" id="Phobius"/>
    </source>
</evidence>
<keyword evidence="12" id="KW-0943">RNA-mediated gene silencing</keyword>
<evidence type="ECO:0000256" key="14">
    <source>
        <dbReference type="PROSITE-ProRule" id="PRU00657"/>
    </source>
</evidence>
<feature type="compositionally biased region" description="Polar residues" evidence="15">
    <location>
        <begin position="2381"/>
        <end position="2409"/>
    </location>
</feature>
<dbReference type="PROSITE" id="PS00517">
    <property type="entry name" value="RNASE_3_1"/>
    <property type="match status" value="1"/>
</dbReference>
<evidence type="ECO:0000259" key="17">
    <source>
        <dbReference type="PROSITE" id="PS50142"/>
    </source>
</evidence>
<dbReference type="SUPFAM" id="SSF69065">
    <property type="entry name" value="RNase III domain-like"/>
    <property type="match status" value="2"/>
</dbReference>
<dbReference type="EMBL" id="CALNXK010000008">
    <property type="protein sequence ID" value="CAH3040899.1"/>
    <property type="molecule type" value="Genomic_DNA"/>
</dbReference>
<dbReference type="PROSITE" id="PS51327">
    <property type="entry name" value="DICER_DSRBF"/>
    <property type="match status" value="1"/>
</dbReference>
<feature type="transmembrane region" description="Helical" evidence="16">
    <location>
        <begin position="849"/>
        <end position="868"/>
    </location>
</feature>
<evidence type="ECO:0000256" key="12">
    <source>
        <dbReference type="ARBA" id="ARBA00023158"/>
    </source>
</evidence>
<reference evidence="20 21" key="1">
    <citation type="submission" date="2022-05" db="EMBL/GenBank/DDBJ databases">
        <authorList>
            <consortium name="Genoscope - CEA"/>
            <person name="William W."/>
        </authorList>
    </citation>
    <scope>NUCLEOTIDE SEQUENCE [LARGE SCALE GENOMIC DNA]</scope>
</reference>
<dbReference type="SUPFAM" id="SSF52540">
    <property type="entry name" value="P-loop containing nucleoside triphosphate hydrolases"/>
    <property type="match status" value="1"/>
</dbReference>
<keyword evidence="10" id="KW-0067">ATP-binding</keyword>
<dbReference type="Pfam" id="PF02170">
    <property type="entry name" value="PAZ"/>
    <property type="match status" value="1"/>
</dbReference>
<keyword evidence="7" id="KW-0255">Endonuclease</keyword>
<dbReference type="Gene3D" id="2.170.260.10">
    <property type="entry name" value="paz domain"/>
    <property type="match status" value="1"/>
</dbReference>
<comment type="cofactor">
    <cofactor evidence="2">
        <name>Mg(2+)</name>
        <dbReference type="ChEBI" id="CHEBI:18420"/>
    </cofactor>
</comment>
<dbReference type="SUPFAM" id="SSF51126">
    <property type="entry name" value="Pectin lyase-like"/>
    <property type="match status" value="1"/>
</dbReference>
<dbReference type="Gene3D" id="1.10.1520.10">
    <property type="entry name" value="Ribonuclease III domain"/>
    <property type="match status" value="2"/>
</dbReference>
<dbReference type="InterPro" id="IPR000999">
    <property type="entry name" value="RNase_III_dom"/>
</dbReference>
<comment type="cofactor">
    <cofactor evidence="1">
        <name>Mn(2+)</name>
        <dbReference type="ChEBI" id="CHEBI:29035"/>
    </cofactor>
</comment>
<dbReference type="InterPro" id="IPR044441">
    <property type="entry name" value="DICER_DSRM"/>
</dbReference>
<organism evidence="20 21">
    <name type="scientific">Porites lobata</name>
    <dbReference type="NCBI Taxonomy" id="104759"/>
    <lineage>
        <taxon>Eukaryota</taxon>
        <taxon>Metazoa</taxon>
        <taxon>Cnidaria</taxon>
        <taxon>Anthozoa</taxon>
        <taxon>Hexacorallia</taxon>
        <taxon>Scleractinia</taxon>
        <taxon>Fungiina</taxon>
        <taxon>Poritidae</taxon>
        <taxon>Porites</taxon>
    </lineage>
</organism>
<evidence type="ECO:0000256" key="6">
    <source>
        <dbReference type="ARBA" id="ARBA00022741"/>
    </source>
</evidence>
<name>A0ABN8N1G7_9CNID</name>
<evidence type="ECO:0000313" key="21">
    <source>
        <dbReference type="Proteomes" id="UP001159405"/>
    </source>
</evidence>
<dbReference type="PANTHER" id="PTHR14950:SF37">
    <property type="entry name" value="ENDORIBONUCLEASE DICER"/>
    <property type="match status" value="1"/>
</dbReference>
<evidence type="ECO:0000256" key="8">
    <source>
        <dbReference type="ARBA" id="ARBA00022801"/>
    </source>
</evidence>
<dbReference type="Pfam" id="PF03368">
    <property type="entry name" value="Dicer_dimer"/>
    <property type="match status" value="1"/>
</dbReference>
<evidence type="ECO:0000259" key="18">
    <source>
        <dbReference type="PROSITE" id="PS50821"/>
    </source>
</evidence>
<feature type="transmembrane region" description="Helical" evidence="16">
    <location>
        <begin position="735"/>
        <end position="759"/>
    </location>
</feature>
<dbReference type="InterPro" id="IPR048513">
    <property type="entry name" value="Dicer_PBD"/>
</dbReference>
<evidence type="ECO:0000313" key="20">
    <source>
        <dbReference type="EMBL" id="CAH3040899.1"/>
    </source>
</evidence>
<keyword evidence="9" id="KW-0347">Helicase</keyword>
<evidence type="ECO:0000256" key="3">
    <source>
        <dbReference type="ARBA" id="ARBA00022722"/>
    </source>
</evidence>
<dbReference type="InterPro" id="IPR048512">
    <property type="entry name" value="Dicer_platform"/>
</dbReference>
<evidence type="ECO:0000256" key="15">
    <source>
        <dbReference type="SAM" id="MobiDB-lite"/>
    </source>
</evidence>
<proteinExistence type="predicted"/>
<gene>
    <name evidence="20" type="ORF">PLOB_00045557</name>
</gene>
<dbReference type="InterPro" id="IPR011050">
    <property type="entry name" value="Pectin_lyase_fold/virulence"/>
</dbReference>
<accession>A0ABN8N1G7</accession>
<feature type="non-terminal residue" evidence="20">
    <location>
        <position position="2669"/>
    </location>
</feature>
<dbReference type="Pfam" id="PF20930">
    <property type="entry name" value="Dicer_PBD"/>
    <property type="match status" value="1"/>
</dbReference>
<evidence type="ECO:0000256" key="4">
    <source>
        <dbReference type="ARBA" id="ARBA00022723"/>
    </source>
</evidence>
<keyword evidence="16" id="KW-1133">Transmembrane helix</keyword>
<keyword evidence="4" id="KW-0479">Metal-binding</keyword>
<dbReference type="SUPFAM" id="SSF101690">
    <property type="entry name" value="PAZ domain"/>
    <property type="match status" value="1"/>
</dbReference>
<feature type="domain" description="Dicer dsRNA-binding fold" evidence="19">
    <location>
        <begin position="1534"/>
        <end position="1641"/>
    </location>
</feature>
<feature type="transmembrane region" description="Helical" evidence="16">
    <location>
        <begin position="815"/>
        <end position="837"/>
    </location>
</feature>
<dbReference type="Proteomes" id="UP001159405">
    <property type="component" value="Unassembled WGS sequence"/>
</dbReference>
<evidence type="ECO:0000256" key="11">
    <source>
        <dbReference type="ARBA" id="ARBA00022842"/>
    </source>
</evidence>
<evidence type="ECO:0000256" key="2">
    <source>
        <dbReference type="ARBA" id="ARBA00001946"/>
    </source>
</evidence>
<dbReference type="SMART" id="SM00535">
    <property type="entry name" value="RIBOc"/>
    <property type="match status" value="2"/>
</dbReference>
<dbReference type="Pfam" id="PF20932">
    <property type="entry name" value="Dicer_dsRBD"/>
    <property type="match status" value="1"/>
</dbReference>
<dbReference type="SMART" id="SM00949">
    <property type="entry name" value="PAZ"/>
    <property type="match status" value="1"/>
</dbReference>
<feature type="domain" description="PAZ" evidence="18">
    <location>
        <begin position="1838"/>
        <end position="1968"/>
    </location>
</feature>
<dbReference type="PANTHER" id="PTHR14950">
    <property type="entry name" value="DICER-RELATED"/>
    <property type="match status" value="1"/>
</dbReference>
<feature type="domain" description="RNase III" evidence="17">
    <location>
        <begin position="2096"/>
        <end position="2279"/>
    </location>
</feature>
<keyword evidence="8" id="KW-0378">Hydrolase</keyword>
<dbReference type="Gene3D" id="3.30.160.380">
    <property type="entry name" value="Dicer dimerisation domain"/>
    <property type="match status" value="1"/>
</dbReference>
<comment type="caution">
    <text evidence="20">The sequence shown here is derived from an EMBL/GenBank/DDBJ whole genome shotgun (WGS) entry which is preliminary data.</text>
</comment>
<dbReference type="PROSITE" id="PS50142">
    <property type="entry name" value="RNASE_3_2"/>
    <property type="match status" value="2"/>
</dbReference>
<dbReference type="Gene3D" id="3.40.50.300">
    <property type="entry name" value="P-loop containing nucleotide triphosphate hydrolases"/>
    <property type="match status" value="1"/>
</dbReference>
<evidence type="ECO:0000256" key="9">
    <source>
        <dbReference type="ARBA" id="ARBA00022806"/>
    </source>
</evidence>
<evidence type="ECO:0000256" key="13">
    <source>
        <dbReference type="ARBA" id="ARBA00023211"/>
    </source>
</evidence>
<keyword evidence="3" id="KW-0540">Nuclease</keyword>
<evidence type="ECO:0000256" key="1">
    <source>
        <dbReference type="ARBA" id="ARBA00001936"/>
    </source>
</evidence>
<dbReference type="InterPro" id="IPR036085">
    <property type="entry name" value="PAZ_dom_sf"/>
</dbReference>
<evidence type="ECO:0000256" key="10">
    <source>
        <dbReference type="ARBA" id="ARBA00022840"/>
    </source>
</evidence>
<dbReference type="PROSITE" id="PS50821">
    <property type="entry name" value="PAZ"/>
    <property type="match status" value="1"/>
</dbReference>
<dbReference type="Pfam" id="PF00636">
    <property type="entry name" value="Ribonuclease_3"/>
    <property type="match status" value="2"/>
</dbReference>
<protein>
    <submittedName>
        <fullName evidence="20">Uncharacterized protein</fullName>
    </submittedName>
</protein>
<keyword evidence="11" id="KW-0460">Magnesium</keyword>
<feature type="transmembrane region" description="Helical" evidence="16">
    <location>
        <begin position="614"/>
        <end position="632"/>
    </location>
</feature>
<dbReference type="InterPro" id="IPR005034">
    <property type="entry name" value="Dicer_dimerisation"/>
</dbReference>
<evidence type="ECO:0000256" key="5">
    <source>
        <dbReference type="ARBA" id="ARBA00022737"/>
    </source>
</evidence>